<dbReference type="InterPro" id="IPR036390">
    <property type="entry name" value="WH_DNA-bd_sf"/>
</dbReference>
<organism evidence="1 2">
    <name type="scientific">Acidisoma cellulosilyticum</name>
    <dbReference type="NCBI Taxonomy" id="2802395"/>
    <lineage>
        <taxon>Bacteria</taxon>
        <taxon>Pseudomonadati</taxon>
        <taxon>Pseudomonadota</taxon>
        <taxon>Alphaproteobacteria</taxon>
        <taxon>Acetobacterales</taxon>
        <taxon>Acidocellaceae</taxon>
        <taxon>Acidisoma</taxon>
    </lineage>
</organism>
<name>A0A963Z0T3_9PROT</name>
<evidence type="ECO:0000313" key="2">
    <source>
        <dbReference type="Proteomes" id="UP000721844"/>
    </source>
</evidence>
<sequence>MKTDYFSTFLTVLNADKLPAPGPAPSPGLPQVSALSLAVSVSVNLDEILLKLTLQNGELPIAQLARTVKLGLNDLAAALSQLQQFGLVTVESGSVRLTEQGKDFPTSAEVG</sequence>
<proteinExistence type="predicted"/>
<evidence type="ECO:0000313" key="1">
    <source>
        <dbReference type="EMBL" id="MCB8879758.1"/>
    </source>
</evidence>
<reference evidence="1 2" key="1">
    <citation type="journal article" date="2021" name="Microorganisms">
        <title>Acidisoma silvae sp. nov. and Acidisomacellulosilytica sp. nov., Two Acidophilic Bacteria Isolated from Decaying Wood, Hydrolyzing Cellulose and Producing Poly-3-hydroxybutyrate.</title>
        <authorList>
            <person name="Mieszkin S."/>
            <person name="Pouder E."/>
            <person name="Uroz S."/>
            <person name="Simon-Colin C."/>
            <person name="Alain K."/>
        </authorList>
    </citation>
    <scope>NUCLEOTIDE SEQUENCE [LARGE SCALE GENOMIC DNA]</scope>
    <source>
        <strain evidence="1 2">HW T5.17</strain>
    </source>
</reference>
<protein>
    <submittedName>
        <fullName evidence="1">Uncharacterized protein</fullName>
    </submittedName>
</protein>
<dbReference type="Proteomes" id="UP000721844">
    <property type="component" value="Unassembled WGS sequence"/>
</dbReference>
<comment type="caution">
    <text evidence="1">The sequence shown here is derived from an EMBL/GenBank/DDBJ whole genome shotgun (WGS) entry which is preliminary data.</text>
</comment>
<dbReference type="EMBL" id="JAESVA010000002">
    <property type="protein sequence ID" value="MCB8879758.1"/>
    <property type="molecule type" value="Genomic_DNA"/>
</dbReference>
<dbReference type="AlphaFoldDB" id="A0A963Z0T3"/>
<dbReference type="SUPFAM" id="SSF46785">
    <property type="entry name" value="Winged helix' DNA-binding domain"/>
    <property type="match status" value="1"/>
</dbReference>
<dbReference type="RefSeq" id="WP_227306378.1">
    <property type="nucleotide sequence ID" value="NZ_JAESVA010000002.1"/>
</dbReference>
<keyword evidence="2" id="KW-1185">Reference proteome</keyword>
<accession>A0A963Z0T3</accession>
<gene>
    <name evidence="1" type="ORF">ACELLULO517_05895</name>
</gene>